<name>A0A7C2FHK5_9CREN</name>
<accession>A0A7C2FHK5</accession>
<sequence>MKLVAIATLILLATLALYLTAAETLSPPKPITDCNYLLAVLKKVLVEVLNESPVGEHYAEVMLQAQVDPSLSSLHEKVYGAILEYYSLLTGEYEGSEAFRKLAEVYEGVDSTFQYLQKLHSCSPDHETAYALRASVELMLSELKIRIGELEAIISQRDSLVTIETDRDTYVAGEEIHATIALKNSTCMISNVYVSTGLEVLGDAIFQCSSTQCNVSFPTPPAHLIERYVGRERTLRIALTAEAVCGEVVYKPYKRITVLYSYPRIVVEAPSKIVKGEFLNLTIYSETPVEAQGIITIRNKAGETLIGNITVSTTPLVTILKHFRIRFRLWRERDSSVR</sequence>
<dbReference type="EMBL" id="DSJT01000034">
    <property type="protein sequence ID" value="HEF87860.1"/>
    <property type="molecule type" value="Genomic_DNA"/>
</dbReference>
<evidence type="ECO:0000313" key="1">
    <source>
        <dbReference type="EMBL" id="HEF87860.1"/>
    </source>
</evidence>
<reference evidence="1" key="1">
    <citation type="journal article" date="2020" name="mSystems">
        <title>Genome- and Community-Level Interaction Insights into Carbon Utilization and Element Cycling Functions of Hydrothermarchaeota in Hydrothermal Sediment.</title>
        <authorList>
            <person name="Zhou Z."/>
            <person name="Liu Y."/>
            <person name="Xu W."/>
            <person name="Pan J."/>
            <person name="Luo Z.H."/>
            <person name="Li M."/>
        </authorList>
    </citation>
    <scope>NUCLEOTIDE SEQUENCE [LARGE SCALE GENOMIC DNA]</scope>
    <source>
        <strain evidence="1">SpSt-23</strain>
    </source>
</reference>
<organism evidence="1">
    <name type="scientific">Thermosphaera aggregans</name>
    <dbReference type="NCBI Taxonomy" id="54254"/>
    <lineage>
        <taxon>Archaea</taxon>
        <taxon>Thermoproteota</taxon>
        <taxon>Thermoprotei</taxon>
        <taxon>Desulfurococcales</taxon>
        <taxon>Desulfurococcaceae</taxon>
        <taxon>Thermosphaera</taxon>
    </lineage>
</organism>
<dbReference type="AlphaFoldDB" id="A0A7C2FHK5"/>
<protein>
    <submittedName>
        <fullName evidence="1">Uncharacterized protein</fullName>
    </submittedName>
</protein>
<gene>
    <name evidence="1" type="ORF">ENP55_06260</name>
</gene>
<proteinExistence type="predicted"/>
<comment type="caution">
    <text evidence="1">The sequence shown here is derived from an EMBL/GenBank/DDBJ whole genome shotgun (WGS) entry which is preliminary data.</text>
</comment>